<reference evidence="2 3" key="1">
    <citation type="submission" date="2020-02" db="EMBL/GenBank/DDBJ databases">
        <title>Genome sequencing for Kineobactrum sp. M2.</title>
        <authorList>
            <person name="Park S.-J."/>
        </authorList>
    </citation>
    <scope>NUCLEOTIDE SEQUENCE [LARGE SCALE GENOMIC DNA]</scope>
    <source>
        <strain evidence="2 3">M2</strain>
    </source>
</reference>
<sequence length="416" mass="46805">MKIAIVGAGISGLSCAWRLQSQHEITVFEAEDRIGGHTASRDIELDGQHYVIDTGFIVYNDWTYPNFIRLLEELGVASSPTEMSFSVTCERSGLEYSGSNFNTLFAQRRNLLKPRFWAMLRDIARFNREAVADLEAGLIGSSARLGDYLQARGYGEAFVHQYLVPMGSAIWSASHKTMLDFPLVFFIRFFKNHGLLSVTNRPQWRVIKGGSSAYLAPLTAPFADHIHTSCPIRRIRRTADEVVVEQGDGVSETFDQVVLACHADQALAMLADPSTNEESVLGAMGYQSNEVVLHTDSRLLPRRQRAWASWNYRITDRRQSLPVLTYNMNILQGLKAPETFCVTLNHTDQIDPARILGRYEFSHPVFTRESVAATERWQDINGVNRTWFCGAYWANGFHEDGCLSGLRVARALGGEW</sequence>
<organism evidence="2 3">
    <name type="scientific">Kineobactrum salinum</name>
    <dbReference type="NCBI Taxonomy" id="2708301"/>
    <lineage>
        <taxon>Bacteria</taxon>
        <taxon>Pseudomonadati</taxon>
        <taxon>Pseudomonadota</taxon>
        <taxon>Gammaproteobacteria</taxon>
        <taxon>Cellvibrionales</taxon>
        <taxon>Halieaceae</taxon>
        <taxon>Kineobactrum</taxon>
    </lineage>
</organism>
<feature type="domain" description="Amine oxidase" evidence="1">
    <location>
        <begin position="10"/>
        <end position="301"/>
    </location>
</feature>
<dbReference type="PROSITE" id="PS51257">
    <property type="entry name" value="PROKAR_LIPOPROTEIN"/>
    <property type="match status" value="1"/>
</dbReference>
<evidence type="ECO:0000313" key="3">
    <source>
        <dbReference type="Proteomes" id="UP000477680"/>
    </source>
</evidence>
<dbReference type="SUPFAM" id="SSF51905">
    <property type="entry name" value="FAD/NAD(P)-binding domain"/>
    <property type="match status" value="1"/>
</dbReference>
<dbReference type="EMBL" id="CP048711">
    <property type="protein sequence ID" value="QIB65395.1"/>
    <property type="molecule type" value="Genomic_DNA"/>
</dbReference>
<dbReference type="PANTHER" id="PTHR42923:SF17">
    <property type="entry name" value="AMINE OXIDASE DOMAIN-CONTAINING PROTEIN"/>
    <property type="match status" value="1"/>
</dbReference>
<protein>
    <submittedName>
        <fullName evidence="2">FAD-dependent oxidoreductase</fullName>
    </submittedName>
</protein>
<dbReference type="Gene3D" id="3.50.50.60">
    <property type="entry name" value="FAD/NAD(P)-binding domain"/>
    <property type="match status" value="1"/>
</dbReference>
<proteinExistence type="predicted"/>
<keyword evidence="3" id="KW-1185">Reference proteome</keyword>
<dbReference type="RefSeq" id="WP_163494634.1">
    <property type="nucleotide sequence ID" value="NZ_CP048711.1"/>
</dbReference>
<dbReference type="GO" id="GO:0016491">
    <property type="term" value="F:oxidoreductase activity"/>
    <property type="evidence" value="ECO:0007669"/>
    <property type="project" value="InterPro"/>
</dbReference>
<dbReference type="InterPro" id="IPR002937">
    <property type="entry name" value="Amino_oxidase"/>
</dbReference>
<evidence type="ECO:0000259" key="1">
    <source>
        <dbReference type="Pfam" id="PF01593"/>
    </source>
</evidence>
<dbReference type="KEGG" id="kim:G3T16_08265"/>
<dbReference type="InterPro" id="IPR036188">
    <property type="entry name" value="FAD/NAD-bd_sf"/>
</dbReference>
<dbReference type="Proteomes" id="UP000477680">
    <property type="component" value="Chromosome"/>
</dbReference>
<name>A0A6C0U4R5_9GAMM</name>
<gene>
    <name evidence="2" type="ORF">G3T16_08265</name>
</gene>
<dbReference type="PANTHER" id="PTHR42923">
    <property type="entry name" value="PROTOPORPHYRINOGEN OXIDASE"/>
    <property type="match status" value="1"/>
</dbReference>
<dbReference type="Pfam" id="PF01593">
    <property type="entry name" value="Amino_oxidase"/>
    <property type="match status" value="1"/>
</dbReference>
<dbReference type="AlphaFoldDB" id="A0A6C0U4R5"/>
<dbReference type="InterPro" id="IPR050464">
    <property type="entry name" value="Zeta_carotene_desat/Oxidored"/>
</dbReference>
<accession>A0A6C0U4R5</accession>
<evidence type="ECO:0000313" key="2">
    <source>
        <dbReference type="EMBL" id="QIB65395.1"/>
    </source>
</evidence>